<organism evidence="4 5">
    <name type="scientific">Ornithinimicrobium faecis</name>
    <dbReference type="NCBI Taxonomy" id="2934158"/>
    <lineage>
        <taxon>Bacteria</taxon>
        <taxon>Bacillati</taxon>
        <taxon>Actinomycetota</taxon>
        <taxon>Actinomycetes</taxon>
        <taxon>Micrococcales</taxon>
        <taxon>Ornithinimicrobiaceae</taxon>
        <taxon>Ornithinimicrobium</taxon>
    </lineage>
</organism>
<dbReference type="GO" id="GO:0004180">
    <property type="term" value="F:carboxypeptidase activity"/>
    <property type="evidence" value="ECO:0007669"/>
    <property type="project" value="UniProtKB-KW"/>
</dbReference>
<dbReference type="SUPFAM" id="SSF56601">
    <property type="entry name" value="beta-lactamase/transpeptidase-like"/>
    <property type="match status" value="1"/>
</dbReference>
<keyword evidence="2" id="KW-0378">Hydrolase</keyword>
<accession>A0ABY4YS61</accession>
<dbReference type="Pfam" id="PF02113">
    <property type="entry name" value="Peptidase_S13"/>
    <property type="match status" value="2"/>
</dbReference>
<dbReference type="RefSeq" id="WP_252592709.1">
    <property type="nucleotide sequence ID" value="NZ_CP099489.1"/>
</dbReference>
<dbReference type="InterPro" id="IPR012338">
    <property type="entry name" value="Beta-lactam/transpept-like"/>
</dbReference>
<evidence type="ECO:0000256" key="3">
    <source>
        <dbReference type="SAM" id="SignalP"/>
    </source>
</evidence>
<dbReference type="Proteomes" id="UP001056455">
    <property type="component" value="Chromosome"/>
</dbReference>
<dbReference type="EMBL" id="CP099489">
    <property type="protein sequence ID" value="USQ79603.1"/>
    <property type="molecule type" value="Genomic_DNA"/>
</dbReference>
<proteinExistence type="inferred from homology"/>
<dbReference type="PANTHER" id="PTHR30023:SF0">
    <property type="entry name" value="PENICILLIN-SENSITIVE CARBOXYPEPTIDASE A"/>
    <property type="match status" value="1"/>
</dbReference>
<keyword evidence="3" id="KW-0732">Signal</keyword>
<dbReference type="PANTHER" id="PTHR30023">
    <property type="entry name" value="D-ALANYL-D-ALANINE CARBOXYPEPTIDASE"/>
    <property type="match status" value="1"/>
</dbReference>
<dbReference type="PRINTS" id="PR00922">
    <property type="entry name" value="DADACBPTASE3"/>
</dbReference>
<evidence type="ECO:0000256" key="1">
    <source>
        <dbReference type="ARBA" id="ARBA00006096"/>
    </source>
</evidence>
<gene>
    <name evidence="4" type="ORF">NF556_18735</name>
</gene>
<feature type="chain" id="PRO_5046682545" evidence="3">
    <location>
        <begin position="26"/>
        <end position="489"/>
    </location>
</feature>
<keyword evidence="4" id="KW-0121">Carboxypeptidase</keyword>
<comment type="similarity">
    <text evidence="1">Belongs to the peptidase S13 family.</text>
</comment>
<reference evidence="4" key="1">
    <citation type="submission" date="2022-06" db="EMBL/GenBank/DDBJ databases">
        <title>Ornithinimicrobium HY1793.</title>
        <authorList>
            <person name="Huang Y."/>
        </authorList>
    </citation>
    <scope>NUCLEOTIDE SEQUENCE</scope>
    <source>
        <strain evidence="4">HY1793</strain>
    </source>
</reference>
<keyword evidence="4" id="KW-0645">Protease</keyword>
<evidence type="ECO:0000313" key="4">
    <source>
        <dbReference type="EMBL" id="USQ79603.1"/>
    </source>
</evidence>
<keyword evidence="5" id="KW-1185">Reference proteome</keyword>
<protein>
    <submittedName>
        <fullName evidence="4">D-alanyl-D-alanine carboxypeptidase</fullName>
    </submittedName>
</protein>
<evidence type="ECO:0000256" key="2">
    <source>
        <dbReference type="ARBA" id="ARBA00022801"/>
    </source>
</evidence>
<dbReference type="Gene3D" id="3.40.710.10">
    <property type="entry name" value="DD-peptidase/beta-lactamase superfamily"/>
    <property type="match status" value="2"/>
</dbReference>
<dbReference type="InterPro" id="IPR000667">
    <property type="entry name" value="Peptidase_S13"/>
</dbReference>
<name>A0ABY4YS61_9MICO</name>
<evidence type="ECO:0000313" key="5">
    <source>
        <dbReference type="Proteomes" id="UP001056455"/>
    </source>
</evidence>
<feature type="signal peptide" evidence="3">
    <location>
        <begin position="1"/>
        <end position="25"/>
    </location>
</feature>
<sequence length="489" mass="50177">MVRRHRTVAALLTVGLALPSTAAYADSAGVQVRGPAAVVGSVELEGAGAGSASAAQAAVRPQVAPTPPPVLTPVADGVAVDQEAVASVITDDLDSDWLGDRAHVGVAVFDVETGEKLFSRLADQGLTPASTTKLLAAAAIVNALPMDEPFRTEVVTGPEADQIVLVAGGDMMLARGAGDPDAVEGHAGLGDLADQTAAALKERGLGVDGHQVRLRLDTSYASGPIRPEGWTDYWLDEGFTGPITLLGLQEDRAVPYNPAPRDPAQATAIAFRQALTERGIDVGGGPATEVPREVAREGAEQLGVVESSPARDVLAEAMSSSDNAMVEQLARQAAVADGASAEPAAVRDWVVQQVADYGVDTTDVTIADVSGLSDGSLIPVRVLAELLVIGADGSHPEFSEVLRELPIAGYTGTLWDRFHLDAHDPAVGVARAKTGSLPGVTSLAGLVVTRDSRLLAYAVIADEVGQDGAGLEARSVIDTIIAELAACGC</sequence>